<gene>
    <name evidence="1" type="ORF">TWF694_005990</name>
</gene>
<sequence>MIADPVNYAPASTSCSSNHGSNPVASPGCNVASPTELYMVFITGTFKGCKKFYFEDINNFKTSFQPWLDQTFGNPNFDWNSMEFYHDLENRREALELVDEAADELEIWFIRKGSRKVVLQLRLKEKNEERL</sequence>
<accession>A0AAV9WT08</accession>
<comment type="caution">
    <text evidence="1">The sequence shown here is derived from an EMBL/GenBank/DDBJ whole genome shotgun (WGS) entry which is preliminary data.</text>
</comment>
<evidence type="ECO:0000313" key="2">
    <source>
        <dbReference type="Proteomes" id="UP001365542"/>
    </source>
</evidence>
<keyword evidence="2" id="KW-1185">Reference proteome</keyword>
<dbReference type="Proteomes" id="UP001365542">
    <property type="component" value="Unassembled WGS sequence"/>
</dbReference>
<protein>
    <submittedName>
        <fullName evidence="1">Uncharacterized protein</fullName>
    </submittedName>
</protein>
<proteinExistence type="predicted"/>
<name>A0AAV9WT08_9PEZI</name>
<dbReference type="EMBL" id="JAVHJO010000019">
    <property type="protein sequence ID" value="KAK6523092.1"/>
    <property type="molecule type" value="Genomic_DNA"/>
</dbReference>
<organism evidence="1 2">
    <name type="scientific">Orbilia ellipsospora</name>
    <dbReference type="NCBI Taxonomy" id="2528407"/>
    <lineage>
        <taxon>Eukaryota</taxon>
        <taxon>Fungi</taxon>
        <taxon>Dikarya</taxon>
        <taxon>Ascomycota</taxon>
        <taxon>Pezizomycotina</taxon>
        <taxon>Orbiliomycetes</taxon>
        <taxon>Orbiliales</taxon>
        <taxon>Orbiliaceae</taxon>
        <taxon>Orbilia</taxon>
    </lineage>
</organism>
<reference evidence="1 2" key="1">
    <citation type="submission" date="2019-10" db="EMBL/GenBank/DDBJ databases">
        <authorList>
            <person name="Palmer J.M."/>
        </authorList>
    </citation>
    <scope>NUCLEOTIDE SEQUENCE [LARGE SCALE GENOMIC DNA]</scope>
    <source>
        <strain evidence="1 2">TWF694</strain>
    </source>
</reference>
<dbReference type="AlphaFoldDB" id="A0AAV9WT08"/>
<evidence type="ECO:0000313" key="1">
    <source>
        <dbReference type="EMBL" id="KAK6523092.1"/>
    </source>
</evidence>